<name>A0A7S1XE33_9RHOD</name>
<dbReference type="InterPro" id="IPR051458">
    <property type="entry name" value="Cyt/Met_Dipeptidase"/>
</dbReference>
<evidence type="ECO:0000256" key="4">
    <source>
        <dbReference type="SAM" id="MobiDB-lite"/>
    </source>
</evidence>
<dbReference type="InterPro" id="IPR002933">
    <property type="entry name" value="Peptidase_M20"/>
</dbReference>
<dbReference type="SUPFAM" id="SSF53187">
    <property type="entry name" value="Zn-dependent exopeptidases"/>
    <property type="match status" value="1"/>
</dbReference>
<dbReference type="PANTHER" id="PTHR43270:SF4">
    <property type="entry name" value="CARNOSINE DIPEPTIDASE 2, ISOFORM A"/>
    <property type="match status" value="1"/>
</dbReference>
<proteinExistence type="predicted"/>
<accession>A0A7S1XE33</accession>
<dbReference type="Gene3D" id="3.40.630.10">
    <property type="entry name" value="Zn peptidases"/>
    <property type="match status" value="1"/>
</dbReference>
<evidence type="ECO:0000313" key="6">
    <source>
        <dbReference type="EMBL" id="CAD9231802.1"/>
    </source>
</evidence>
<evidence type="ECO:0000256" key="1">
    <source>
        <dbReference type="ARBA" id="ARBA00022670"/>
    </source>
</evidence>
<feature type="region of interest" description="Disordered" evidence="4">
    <location>
        <begin position="1"/>
        <end position="33"/>
    </location>
</feature>
<evidence type="ECO:0000259" key="5">
    <source>
        <dbReference type="Pfam" id="PF07687"/>
    </source>
</evidence>
<keyword evidence="3" id="KW-0378">Hydrolase</keyword>
<dbReference type="Pfam" id="PF01546">
    <property type="entry name" value="Peptidase_M20"/>
    <property type="match status" value="1"/>
</dbReference>
<organism evidence="6">
    <name type="scientific">Compsopogon caeruleus</name>
    <dbReference type="NCBI Taxonomy" id="31354"/>
    <lineage>
        <taxon>Eukaryota</taxon>
        <taxon>Rhodophyta</taxon>
        <taxon>Compsopogonophyceae</taxon>
        <taxon>Compsopogonales</taxon>
        <taxon>Compsopogonaceae</taxon>
        <taxon>Compsopogon</taxon>
    </lineage>
</organism>
<dbReference type="Gene3D" id="3.30.70.360">
    <property type="match status" value="1"/>
</dbReference>
<dbReference type="EMBL" id="HBGH01007258">
    <property type="protein sequence ID" value="CAD9231802.1"/>
    <property type="molecule type" value="Transcribed_RNA"/>
</dbReference>
<feature type="domain" description="Peptidase M20 dimerisation" evidence="5">
    <location>
        <begin position="273"/>
        <end position="433"/>
    </location>
</feature>
<keyword evidence="2" id="KW-0479">Metal-binding</keyword>
<reference evidence="6" key="1">
    <citation type="submission" date="2021-01" db="EMBL/GenBank/DDBJ databases">
        <authorList>
            <person name="Corre E."/>
            <person name="Pelletier E."/>
            <person name="Niang G."/>
            <person name="Scheremetjew M."/>
            <person name="Finn R."/>
            <person name="Kale V."/>
            <person name="Holt S."/>
            <person name="Cochrane G."/>
            <person name="Meng A."/>
            <person name="Brown T."/>
            <person name="Cohen L."/>
        </authorList>
    </citation>
    <scope>NUCLEOTIDE SEQUENCE</scope>
    <source>
        <strain evidence="6">SAG 36.94</strain>
    </source>
</reference>
<sequence>MIMAQDDDDEDEDPLRRKPMNVGVGDEQHLDDPLRDFPDVPVGNDVDLAQLRGYVAVTAAALEAQLAKLIEIPSISSDFSHRADTVRTAHHLRGWIQQWCGGRVRLVEPGIQETEGGEHYPIPPVLLVGFGDDDHPDKPTLLVVGHYDVLPAHRTDHDGWTSEDPFTLHAMEFAPTKGDFPAKPETRLLGRGTASSKGPILAWIWAALIFHRAAVDLPVNLKMLIQGMEESESECLPELIRLEFQPAGFLYEVDFVTVLAGTWADHVKPSLIYGLRGLVTAEVEVRGGSRSLHSGSYGGVIHEPMHDLVQLLASLSDGLDDISIEGVGVNAVPPVSTAELQDVHPISLDVEQVKRDAGGLSFLTGDDKEAIMMNRTRFPALTIHGIDSSTSRDACIRRVIPNVATAKLSIRLAPPQQHQIVQEALREHLNQRFSALETPNTMTITAEGSDPWLTNPDNLLFESAVIAFGEISGTVPDFIRDGFTSVAASELSQQLEVPVLVLPVGPPSCNLHSEDENIPRKRLVENVHIAMTMIDELARGPQVRGFVSSKRRNRDRARLGPLNKVRSLWYGLS</sequence>
<dbReference type="GO" id="GO:0008233">
    <property type="term" value="F:peptidase activity"/>
    <property type="evidence" value="ECO:0007669"/>
    <property type="project" value="UniProtKB-KW"/>
</dbReference>
<dbReference type="Pfam" id="PF07687">
    <property type="entry name" value="M20_dimer"/>
    <property type="match status" value="1"/>
</dbReference>
<feature type="compositionally biased region" description="Acidic residues" evidence="4">
    <location>
        <begin position="1"/>
        <end position="13"/>
    </location>
</feature>
<dbReference type="GO" id="GO:0006508">
    <property type="term" value="P:proteolysis"/>
    <property type="evidence" value="ECO:0007669"/>
    <property type="project" value="UniProtKB-KW"/>
</dbReference>
<dbReference type="GO" id="GO:0046872">
    <property type="term" value="F:metal ion binding"/>
    <property type="evidence" value="ECO:0007669"/>
    <property type="project" value="UniProtKB-KW"/>
</dbReference>
<protein>
    <recommendedName>
        <fullName evidence="5">Peptidase M20 dimerisation domain-containing protein</fullName>
    </recommendedName>
</protein>
<dbReference type="PANTHER" id="PTHR43270">
    <property type="entry name" value="BETA-ALA-HIS DIPEPTIDASE"/>
    <property type="match status" value="1"/>
</dbReference>
<evidence type="ECO:0000256" key="3">
    <source>
        <dbReference type="ARBA" id="ARBA00022801"/>
    </source>
</evidence>
<gene>
    <name evidence="6" type="ORF">CCAE0312_LOCUS3883</name>
</gene>
<dbReference type="AlphaFoldDB" id="A0A7S1XE33"/>
<keyword evidence="1" id="KW-0645">Protease</keyword>
<evidence type="ECO:0000256" key="2">
    <source>
        <dbReference type="ARBA" id="ARBA00022723"/>
    </source>
</evidence>
<dbReference type="InterPro" id="IPR011650">
    <property type="entry name" value="Peptidase_M20_dimer"/>
</dbReference>